<feature type="coiled-coil region" evidence="3">
    <location>
        <begin position="212"/>
        <end position="239"/>
    </location>
</feature>
<keyword evidence="2 4" id="KW-0449">Lipoprotein</keyword>
<protein>
    <submittedName>
        <fullName evidence="4">RND efflux system, outer membrane lipoprotein CmeC</fullName>
    </submittedName>
</protein>
<reference evidence="5" key="1">
    <citation type="journal article" date="2017" name="Biotechnol. Biofuels">
        <title>Evaluation of environmental bacterial communities as a factor affecting the growth of duckweed Lemna minor.</title>
        <authorList>
            <person name="Ishizawa H."/>
            <person name="Kuroda M."/>
            <person name="Morikawa M."/>
            <person name="Ike M."/>
        </authorList>
    </citation>
    <scope>NUCLEOTIDE SEQUENCE [LARGE SCALE GENOMIC DNA]</scope>
    <source>
        <strain evidence="5">M6</strain>
    </source>
</reference>
<evidence type="ECO:0000313" key="5">
    <source>
        <dbReference type="Proteomes" id="UP000278756"/>
    </source>
</evidence>
<comment type="subcellular location">
    <subcellularLocation>
        <location evidence="2">Cell membrane</location>
        <topology evidence="2">Lipid-anchor</topology>
    </subcellularLocation>
</comment>
<dbReference type="AlphaFoldDB" id="A0A3G9G2V5"/>
<evidence type="ECO:0000256" key="1">
    <source>
        <dbReference type="ARBA" id="ARBA00007613"/>
    </source>
</evidence>
<dbReference type="Pfam" id="PF02321">
    <property type="entry name" value="OEP"/>
    <property type="match status" value="2"/>
</dbReference>
<sequence>MTRSLKLGLMLPATALVLSACTLAPKYERGTLPVADQFPTPATAQGESAETLPWQKVFLDPRLQSVIYEALVNNRDLRIATLNAERVRAQYSVQRASLFPAVNGTVSGRRADTGTGTDTESYSADIGASWELDLFGRVRSLSNAALNTYFASAENQKAAKVSLISSVATAWLTLGADQEQLRLSRETLRLREESLSLTQKRFDLGATDALGLRQEQTLTEQARADVAQLEALVQQDKNALRLLVGVEVEAANLPNSLPENAVLSDLPVGLPSDVLLKRPDVVAAEFDLKSANANIGAARAAFFPRISLTGAVGKASTDLNNLFDGADTWSFAPSISVPIFAGGANIAGLESSKKARDIALATYEKSIQTAFRDVADALAVRSTIDTRLTAQTRVVEAASETEALSRARFDRGVDSRLTLTDAQRTLYGAQQGLITTRLTRALNLTRLYAATGGGLQ</sequence>
<dbReference type="PANTHER" id="PTHR30203:SF32">
    <property type="entry name" value="CATION EFFLUX SYSTEM PROTEIN CUSC"/>
    <property type="match status" value="1"/>
</dbReference>
<dbReference type="PANTHER" id="PTHR30203">
    <property type="entry name" value="OUTER MEMBRANE CATION EFFLUX PROTEIN"/>
    <property type="match status" value="1"/>
</dbReference>
<dbReference type="GO" id="GO:0005886">
    <property type="term" value="C:plasma membrane"/>
    <property type="evidence" value="ECO:0007669"/>
    <property type="project" value="UniProtKB-SubCell"/>
</dbReference>
<dbReference type="InterPro" id="IPR003423">
    <property type="entry name" value="OMP_efflux"/>
</dbReference>
<proteinExistence type="inferred from homology"/>
<dbReference type="NCBIfam" id="TIGR01845">
    <property type="entry name" value="outer_NodT"/>
    <property type="match status" value="1"/>
</dbReference>
<dbReference type="Proteomes" id="UP000278756">
    <property type="component" value="Chromosome 2"/>
</dbReference>
<keyword evidence="2" id="KW-0472">Membrane</keyword>
<evidence type="ECO:0000256" key="2">
    <source>
        <dbReference type="RuleBase" id="RU362097"/>
    </source>
</evidence>
<feature type="signal peptide" evidence="2">
    <location>
        <begin position="1"/>
        <end position="20"/>
    </location>
</feature>
<comment type="similarity">
    <text evidence="1 2">Belongs to the outer membrane factor (OMF) (TC 1.B.17) family.</text>
</comment>
<dbReference type="InterPro" id="IPR010131">
    <property type="entry name" value="MdtP/NodT-like"/>
</dbReference>
<dbReference type="SUPFAM" id="SSF56954">
    <property type="entry name" value="Outer membrane efflux proteins (OEP)"/>
    <property type="match status" value="1"/>
</dbReference>
<keyword evidence="2" id="KW-0812">Transmembrane</keyword>
<reference evidence="5" key="2">
    <citation type="journal article" date="2017" name="Plant Physiol. Biochem.">
        <title>Differential oxidative and antioxidative response of duckweed Lemna minor toward plant growth promoting/inhibiting bacteria.</title>
        <authorList>
            <person name="Ishizawa H."/>
            <person name="Kuroda M."/>
            <person name="Morikawa M."/>
            <person name="Ike M."/>
        </authorList>
    </citation>
    <scope>NUCLEOTIDE SEQUENCE [LARGE SCALE GENOMIC DNA]</scope>
    <source>
        <strain evidence="5">M6</strain>
    </source>
</reference>
<feature type="chain" id="PRO_5017854980" evidence="2">
    <location>
        <begin position="21"/>
        <end position="456"/>
    </location>
</feature>
<dbReference type="GO" id="GO:0015562">
    <property type="term" value="F:efflux transmembrane transporter activity"/>
    <property type="evidence" value="ECO:0007669"/>
    <property type="project" value="InterPro"/>
</dbReference>
<keyword evidence="2" id="KW-0732">Signal</keyword>
<keyword evidence="3" id="KW-0175">Coiled coil</keyword>
<dbReference type="OrthoDB" id="7181739at2"/>
<organism evidence="4 5">
    <name type="scientific">Asticcacaulis excentricus</name>
    <dbReference type="NCBI Taxonomy" id="78587"/>
    <lineage>
        <taxon>Bacteria</taxon>
        <taxon>Pseudomonadati</taxon>
        <taxon>Pseudomonadota</taxon>
        <taxon>Alphaproteobacteria</taxon>
        <taxon>Caulobacterales</taxon>
        <taxon>Caulobacteraceae</taxon>
        <taxon>Asticcacaulis</taxon>
    </lineage>
</organism>
<keyword evidence="2" id="KW-0564">Palmitate</keyword>
<dbReference type="Gene3D" id="1.20.1600.10">
    <property type="entry name" value="Outer membrane efflux proteins (OEP)"/>
    <property type="match status" value="1"/>
</dbReference>
<dbReference type="Gene3D" id="2.20.200.10">
    <property type="entry name" value="Outer membrane efflux proteins (OEP)"/>
    <property type="match status" value="1"/>
</dbReference>
<accession>A0A3G9G2V5</accession>
<gene>
    <name evidence="4" type="ORF">EM6_2274</name>
</gene>
<keyword evidence="2" id="KW-1134">Transmembrane beta strand</keyword>
<dbReference type="PROSITE" id="PS51257">
    <property type="entry name" value="PROKAR_LIPOPROTEIN"/>
    <property type="match status" value="1"/>
</dbReference>
<dbReference type="RefSeq" id="WP_126423158.1">
    <property type="nucleotide sequence ID" value="NZ_AP018828.1"/>
</dbReference>
<evidence type="ECO:0000256" key="3">
    <source>
        <dbReference type="SAM" id="Coils"/>
    </source>
</evidence>
<dbReference type="EMBL" id="AP018828">
    <property type="protein sequence ID" value="BBF81672.1"/>
    <property type="molecule type" value="Genomic_DNA"/>
</dbReference>
<evidence type="ECO:0000313" key="4">
    <source>
        <dbReference type="EMBL" id="BBF81672.1"/>
    </source>
</evidence>
<name>A0A3G9G2V5_9CAUL</name>